<evidence type="ECO:0000256" key="6">
    <source>
        <dbReference type="ARBA" id="ARBA00029447"/>
    </source>
</evidence>
<evidence type="ECO:0000256" key="2">
    <source>
        <dbReference type="ARBA" id="ARBA00022692"/>
    </source>
</evidence>
<evidence type="ECO:0000256" key="3">
    <source>
        <dbReference type="ARBA" id="ARBA00022989"/>
    </source>
</evidence>
<dbReference type="Pfam" id="PF08447">
    <property type="entry name" value="PAS_3"/>
    <property type="match status" value="1"/>
</dbReference>
<dbReference type="EMBL" id="CP028519">
    <property type="protein sequence ID" value="AVY92643.1"/>
    <property type="molecule type" value="Genomic_DNA"/>
</dbReference>
<dbReference type="Gene3D" id="3.30.450.20">
    <property type="entry name" value="PAS domain"/>
    <property type="match status" value="1"/>
</dbReference>
<dbReference type="PANTHER" id="PTHR32089">
    <property type="entry name" value="METHYL-ACCEPTING CHEMOTAXIS PROTEIN MCPB"/>
    <property type="match status" value="1"/>
</dbReference>
<dbReference type="InterPro" id="IPR013655">
    <property type="entry name" value="PAS_fold_3"/>
</dbReference>
<dbReference type="InterPro" id="IPR000014">
    <property type="entry name" value="PAS"/>
</dbReference>
<evidence type="ECO:0000256" key="5">
    <source>
        <dbReference type="ARBA" id="ARBA00023224"/>
    </source>
</evidence>
<dbReference type="PRINTS" id="PR00260">
    <property type="entry name" value="CHEMTRNSDUCR"/>
</dbReference>
<keyword evidence="5 7" id="KW-0807">Transducer</keyword>
<dbReference type="PANTHER" id="PTHR32089:SF119">
    <property type="entry name" value="METHYL-ACCEPTING CHEMOTAXIS PROTEIN CTPL"/>
    <property type="match status" value="1"/>
</dbReference>
<dbReference type="InterPro" id="IPR003660">
    <property type="entry name" value="HAMP_dom"/>
</dbReference>
<evidence type="ECO:0000256" key="1">
    <source>
        <dbReference type="ARBA" id="ARBA00004141"/>
    </source>
</evidence>
<feature type="compositionally biased region" description="Low complexity" evidence="8">
    <location>
        <begin position="320"/>
        <end position="331"/>
    </location>
</feature>
<protein>
    <submittedName>
        <fullName evidence="12">Chemotaxis protein</fullName>
    </submittedName>
</protein>
<evidence type="ECO:0000256" key="8">
    <source>
        <dbReference type="SAM" id="MobiDB-lite"/>
    </source>
</evidence>
<dbReference type="CDD" id="cd11386">
    <property type="entry name" value="MCP_signal"/>
    <property type="match status" value="1"/>
</dbReference>
<dbReference type="AlphaFoldDB" id="A0A2U3TGX3"/>
<evidence type="ECO:0000256" key="7">
    <source>
        <dbReference type="PROSITE-ProRule" id="PRU00284"/>
    </source>
</evidence>
<evidence type="ECO:0000259" key="9">
    <source>
        <dbReference type="PROSITE" id="PS50111"/>
    </source>
</evidence>
<dbReference type="KEGG" id="maer:DAI18_00215"/>
<sequence length="544" mass="59160">MAIAYSVVGKQRRRAMRSNLPVTQHELFLQPRRPIVTKTDPGGLITYANRAFIDISGFTEEELIGQPHNIVRHPDMPPEAFEDMWRTIQAGHSWRGIVKNRSKCGGFYWVEAYVTPLTENGQTVGFMSVRTPPTQQQKIDAEKCCAEVKAKRARFPSTSLKQNWGLNRYLCVGLLPPFVALIAQLLVPDEITRDILNLGSILWLGISAWLLHRSITVPLNRTRAGLVRLTEANFSHSFAKSGCREIQQMQASLETMRINLRAVISDVVAGAGTVNAAATSAYNQSDALQKRGEQTLEGVSRIAAALEQLAVSTSEISSSTGAGAAHASHASQLAENGEDNMKVTEEAARTASREFNSTRDSISLLKQSVTEIGSITSLIRDLADQTNLLALNAAIEAARAGEQGRGFAVVADEVRKLAERTTGNTRDIEQSIGVLTSQTGQVTSNIEAALRQVVEIEQAIQTVSNSLTEIRDANQGVASASGSVNDMLKQQSASAAEVAQNMELMSSMTEQNSQSIATVNQVAGELRTTAHDLQQLVKRFEAHL</sequence>
<dbReference type="InterPro" id="IPR004089">
    <property type="entry name" value="MCPsignal_dom"/>
</dbReference>
<organism evidence="12 13">
    <name type="scientific">Microvirgula aerodenitrificans</name>
    <dbReference type="NCBI Taxonomy" id="57480"/>
    <lineage>
        <taxon>Bacteria</taxon>
        <taxon>Pseudomonadati</taxon>
        <taxon>Pseudomonadota</taxon>
        <taxon>Betaproteobacteria</taxon>
        <taxon>Neisseriales</taxon>
        <taxon>Aquaspirillaceae</taxon>
        <taxon>Microvirgula</taxon>
    </lineage>
</organism>
<evidence type="ECO:0000259" key="10">
    <source>
        <dbReference type="PROSITE" id="PS50112"/>
    </source>
</evidence>
<dbReference type="GO" id="GO:0016020">
    <property type="term" value="C:membrane"/>
    <property type="evidence" value="ECO:0007669"/>
    <property type="project" value="UniProtKB-SubCell"/>
</dbReference>
<dbReference type="GO" id="GO:0007165">
    <property type="term" value="P:signal transduction"/>
    <property type="evidence" value="ECO:0007669"/>
    <property type="project" value="UniProtKB-KW"/>
</dbReference>
<dbReference type="NCBIfam" id="TIGR00229">
    <property type="entry name" value="sensory_box"/>
    <property type="match status" value="1"/>
</dbReference>
<feature type="domain" description="Methyl-accepting transducer" evidence="9">
    <location>
        <begin position="270"/>
        <end position="506"/>
    </location>
</feature>
<evidence type="ECO:0000313" key="13">
    <source>
        <dbReference type="Proteomes" id="UP000244173"/>
    </source>
</evidence>
<evidence type="ECO:0000313" key="12">
    <source>
        <dbReference type="EMBL" id="AVY92643.1"/>
    </source>
</evidence>
<dbReference type="PROSITE" id="PS50885">
    <property type="entry name" value="HAMP"/>
    <property type="match status" value="1"/>
</dbReference>
<feature type="region of interest" description="Disordered" evidence="8">
    <location>
        <begin position="320"/>
        <end position="339"/>
    </location>
</feature>
<dbReference type="GO" id="GO:0006935">
    <property type="term" value="P:chemotaxis"/>
    <property type="evidence" value="ECO:0007669"/>
    <property type="project" value="InterPro"/>
</dbReference>
<dbReference type="SUPFAM" id="SSF58104">
    <property type="entry name" value="Methyl-accepting chemotaxis protein (MCP) signaling domain"/>
    <property type="match status" value="1"/>
</dbReference>
<feature type="domain" description="PAS" evidence="10">
    <location>
        <begin position="40"/>
        <end position="91"/>
    </location>
</feature>
<evidence type="ECO:0000256" key="4">
    <source>
        <dbReference type="ARBA" id="ARBA00023136"/>
    </source>
</evidence>
<dbReference type="FunFam" id="1.10.287.950:FF:000001">
    <property type="entry name" value="Methyl-accepting chemotaxis sensory transducer"/>
    <property type="match status" value="1"/>
</dbReference>
<keyword evidence="2" id="KW-0812">Transmembrane</keyword>
<dbReference type="InterPro" id="IPR004090">
    <property type="entry name" value="Chemotax_Me-accpt_rcpt"/>
</dbReference>
<dbReference type="STRING" id="1122240.GCA_000620105_02875"/>
<dbReference type="InterPro" id="IPR035965">
    <property type="entry name" value="PAS-like_dom_sf"/>
</dbReference>
<accession>A0A2U3TGX3</accession>
<keyword evidence="4" id="KW-0472">Membrane</keyword>
<dbReference type="Proteomes" id="UP000244173">
    <property type="component" value="Chromosome"/>
</dbReference>
<dbReference type="Pfam" id="PF00015">
    <property type="entry name" value="MCPsignal"/>
    <property type="match status" value="1"/>
</dbReference>
<dbReference type="SMART" id="SM00283">
    <property type="entry name" value="MA"/>
    <property type="match status" value="1"/>
</dbReference>
<dbReference type="GO" id="GO:0004888">
    <property type="term" value="F:transmembrane signaling receptor activity"/>
    <property type="evidence" value="ECO:0007669"/>
    <property type="project" value="InterPro"/>
</dbReference>
<dbReference type="PROSITE" id="PS50111">
    <property type="entry name" value="CHEMOTAXIS_TRANSDUC_2"/>
    <property type="match status" value="1"/>
</dbReference>
<dbReference type="CDD" id="cd00130">
    <property type="entry name" value="PAS"/>
    <property type="match status" value="1"/>
</dbReference>
<dbReference type="PROSITE" id="PS50112">
    <property type="entry name" value="PAS"/>
    <property type="match status" value="1"/>
</dbReference>
<name>A0A2U3TGX3_9NEIS</name>
<dbReference type="Gene3D" id="1.10.287.950">
    <property type="entry name" value="Methyl-accepting chemotaxis protein"/>
    <property type="match status" value="1"/>
</dbReference>
<dbReference type="SMART" id="SM00304">
    <property type="entry name" value="HAMP"/>
    <property type="match status" value="1"/>
</dbReference>
<gene>
    <name evidence="12" type="ORF">DAI18_00215</name>
</gene>
<keyword evidence="13" id="KW-1185">Reference proteome</keyword>
<feature type="domain" description="HAMP" evidence="11">
    <location>
        <begin position="213"/>
        <end position="265"/>
    </location>
</feature>
<reference evidence="12 13" key="1">
    <citation type="submission" date="2018-04" db="EMBL/GenBank/DDBJ databases">
        <title>Denitrifier Microvirgula.</title>
        <authorList>
            <person name="Anderson E."/>
            <person name="Jang J."/>
            <person name="Ishii S."/>
        </authorList>
    </citation>
    <scope>NUCLEOTIDE SEQUENCE [LARGE SCALE GENOMIC DNA]</scope>
    <source>
        <strain evidence="12 13">BE2.4</strain>
    </source>
</reference>
<comment type="similarity">
    <text evidence="6">Belongs to the methyl-accepting chemotaxis (MCP) protein family.</text>
</comment>
<keyword evidence="3" id="KW-1133">Transmembrane helix</keyword>
<evidence type="ECO:0000259" key="11">
    <source>
        <dbReference type="PROSITE" id="PS50885"/>
    </source>
</evidence>
<dbReference type="SUPFAM" id="SSF55785">
    <property type="entry name" value="PYP-like sensor domain (PAS domain)"/>
    <property type="match status" value="1"/>
</dbReference>
<dbReference type="SMART" id="SM00091">
    <property type="entry name" value="PAS"/>
    <property type="match status" value="1"/>
</dbReference>
<comment type="subcellular location">
    <subcellularLocation>
        <location evidence="1">Membrane</location>
        <topology evidence="1">Multi-pass membrane protein</topology>
    </subcellularLocation>
</comment>
<proteinExistence type="inferred from homology"/>